<accession>A0ABU9IY06</accession>
<gene>
    <name evidence="1" type="ORF">AAD027_03255</name>
</gene>
<comment type="caution">
    <text evidence="1">The sequence shown here is derived from an EMBL/GenBank/DDBJ whole genome shotgun (WGS) entry which is preliminary data.</text>
</comment>
<dbReference type="Proteomes" id="UP001459204">
    <property type="component" value="Unassembled WGS sequence"/>
</dbReference>
<organism evidence="1 2">
    <name type="scientific">Pseudoxanthomonas putridarboris</name>
    <dbReference type="NCBI Taxonomy" id="752605"/>
    <lineage>
        <taxon>Bacteria</taxon>
        <taxon>Pseudomonadati</taxon>
        <taxon>Pseudomonadota</taxon>
        <taxon>Gammaproteobacteria</taxon>
        <taxon>Lysobacterales</taxon>
        <taxon>Lysobacteraceae</taxon>
        <taxon>Pseudoxanthomonas</taxon>
    </lineage>
</organism>
<evidence type="ECO:0000313" key="2">
    <source>
        <dbReference type="Proteomes" id="UP001459204"/>
    </source>
</evidence>
<proteinExistence type="predicted"/>
<name>A0ABU9IY06_9GAMM</name>
<dbReference type="PROSITE" id="PS51257">
    <property type="entry name" value="PROKAR_LIPOPROTEIN"/>
    <property type="match status" value="1"/>
</dbReference>
<evidence type="ECO:0008006" key="3">
    <source>
        <dbReference type="Google" id="ProtNLM"/>
    </source>
</evidence>
<sequence length="222" mass="23622">MKQLPFPACLPMVLGAILLAGCGRMPGKEDAADAARTASAIAGQASPAREAPRMQFADEALGIAILPTPGFTLRHDFRRAYLAAGDWKAFAEPDSPGTPLAALVLDGSNAVTAAELRVGASDDTRAVATCLDVANSATPDETEEVRIDGQPFRRFRASDAAMSHYLSVDAYRAVRHGHCIAIDLLVAGTRPEVYDPPRTPPFDQDTAHARLLEALAAVRFTR</sequence>
<keyword evidence="2" id="KW-1185">Reference proteome</keyword>
<dbReference type="EMBL" id="JBBWWT010000001">
    <property type="protein sequence ID" value="MEL1263388.1"/>
    <property type="molecule type" value="Genomic_DNA"/>
</dbReference>
<protein>
    <recommendedName>
        <fullName evidence="3">Lipoprotein</fullName>
    </recommendedName>
</protein>
<reference evidence="1 2" key="1">
    <citation type="submission" date="2024-04" db="EMBL/GenBank/DDBJ databases">
        <title>Draft genome sequence of Pseudoxanthomonas putridarboris WD12.</title>
        <authorList>
            <person name="Oh J."/>
        </authorList>
    </citation>
    <scope>NUCLEOTIDE SEQUENCE [LARGE SCALE GENOMIC DNA]</scope>
    <source>
        <strain evidence="1 2">WD12</strain>
    </source>
</reference>
<dbReference type="RefSeq" id="WP_341724566.1">
    <property type="nucleotide sequence ID" value="NZ_JBBWWT010000001.1"/>
</dbReference>
<evidence type="ECO:0000313" key="1">
    <source>
        <dbReference type="EMBL" id="MEL1263388.1"/>
    </source>
</evidence>